<evidence type="ECO:0000259" key="12">
    <source>
        <dbReference type="Pfam" id="PF06397"/>
    </source>
</evidence>
<keyword evidence="4" id="KW-0813">Transport</keyword>
<dbReference type="InterPro" id="IPR002742">
    <property type="entry name" value="Desulfoferrodoxin_Fe-bd_dom"/>
</dbReference>
<dbReference type="InterPro" id="IPR004462">
    <property type="entry name" value="Desulfoferrodoxin_N"/>
</dbReference>
<dbReference type="RefSeq" id="WP_073275362.1">
    <property type="nucleotide sequence ID" value="NZ_FRAC01000010.1"/>
</dbReference>
<proteinExistence type="inferred from homology"/>
<name>A0A1M6QQI0_9FIRM</name>
<dbReference type="InterPro" id="IPR051233">
    <property type="entry name" value="Desulfoferrodoxin_SOR"/>
</dbReference>
<dbReference type="Proteomes" id="UP000184386">
    <property type="component" value="Unassembled WGS sequence"/>
</dbReference>
<dbReference type="EC" id="1.15.1.2" evidence="2"/>
<evidence type="ECO:0000256" key="3">
    <source>
        <dbReference type="ARBA" id="ARBA00014839"/>
    </source>
</evidence>
<evidence type="ECO:0000256" key="8">
    <source>
        <dbReference type="ARBA" id="ARBA00024690"/>
    </source>
</evidence>
<comment type="catalytic activity">
    <reaction evidence="10">
        <text>reduced [rubredoxin] + superoxide + 2 H(+) = oxidized [rubredoxin] + H2O2</text>
        <dbReference type="Rhea" id="RHEA:21324"/>
        <dbReference type="Rhea" id="RHEA-COMP:10302"/>
        <dbReference type="Rhea" id="RHEA-COMP:10303"/>
        <dbReference type="ChEBI" id="CHEBI:15378"/>
        <dbReference type="ChEBI" id="CHEBI:16240"/>
        <dbReference type="ChEBI" id="CHEBI:18421"/>
        <dbReference type="ChEBI" id="CHEBI:29033"/>
        <dbReference type="ChEBI" id="CHEBI:29034"/>
        <dbReference type="EC" id="1.15.1.2"/>
    </reaction>
</comment>
<dbReference type="AlphaFoldDB" id="A0A1M6QQI0"/>
<dbReference type="Pfam" id="PF01880">
    <property type="entry name" value="Desulfoferrodox"/>
    <property type="match status" value="1"/>
</dbReference>
<sequence length="127" mass="14353">MKKEPRFFKCKHCGNIVTFFYESGAPLTCCGDKMEELVANTTEAATEKHLPVVEREGNTVTVCIGSVEHPMTEEHSIQWIYLETSKGLQARFLNPGEKPKAVFVLSDEEPVAAYEYCNLHGLWKTEL</sequence>
<evidence type="ECO:0000256" key="2">
    <source>
        <dbReference type="ARBA" id="ARBA00012679"/>
    </source>
</evidence>
<dbReference type="NCBIfam" id="TIGR00332">
    <property type="entry name" value="neela_ferrous"/>
    <property type="match status" value="1"/>
</dbReference>
<evidence type="ECO:0000313" key="14">
    <source>
        <dbReference type="Proteomes" id="UP000184386"/>
    </source>
</evidence>
<evidence type="ECO:0000256" key="5">
    <source>
        <dbReference type="ARBA" id="ARBA00022723"/>
    </source>
</evidence>
<evidence type="ECO:0000256" key="10">
    <source>
        <dbReference type="ARBA" id="ARBA00047448"/>
    </source>
</evidence>
<dbReference type="GO" id="GO:0050605">
    <property type="term" value="F:superoxide reductase activity"/>
    <property type="evidence" value="ECO:0007669"/>
    <property type="project" value="UniProtKB-EC"/>
</dbReference>
<keyword evidence="6" id="KW-0249">Electron transport</keyword>
<dbReference type="SUPFAM" id="SSF49367">
    <property type="entry name" value="Superoxide reductase-like"/>
    <property type="match status" value="1"/>
</dbReference>
<dbReference type="SUPFAM" id="SSF57802">
    <property type="entry name" value="Rubredoxin-like"/>
    <property type="match status" value="1"/>
</dbReference>
<feature type="domain" description="Desulfoferrodoxin N-terminal" evidence="12">
    <location>
        <begin position="7"/>
        <end position="36"/>
    </location>
</feature>
<evidence type="ECO:0000256" key="7">
    <source>
        <dbReference type="ARBA" id="ARBA00023004"/>
    </source>
</evidence>
<dbReference type="InterPro" id="IPR036073">
    <property type="entry name" value="Desulfoferrodoxin_Fe-bd_dom_sf"/>
</dbReference>
<feature type="domain" description="Desulfoferrodoxin ferrous iron-binding" evidence="11">
    <location>
        <begin position="42"/>
        <end position="125"/>
    </location>
</feature>
<reference evidence="13 14" key="1">
    <citation type="submission" date="2016-11" db="EMBL/GenBank/DDBJ databases">
        <authorList>
            <person name="Jaros S."/>
            <person name="Januszkiewicz K."/>
            <person name="Wedrychowicz H."/>
        </authorList>
    </citation>
    <scope>NUCLEOTIDE SEQUENCE [LARGE SCALE GENOMIC DNA]</scope>
    <source>
        <strain evidence="13 14">DSM 15929</strain>
    </source>
</reference>
<organism evidence="13 14">
    <name type="scientific">Anaerocolumna jejuensis DSM 15929</name>
    <dbReference type="NCBI Taxonomy" id="1121322"/>
    <lineage>
        <taxon>Bacteria</taxon>
        <taxon>Bacillati</taxon>
        <taxon>Bacillota</taxon>
        <taxon>Clostridia</taxon>
        <taxon>Lachnospirales</taxon>
        <taxon>Lachnospiraceae</taxon>
        <taxon>Anaerocolumna</taxon>
    </lineage>
</organism>
<evidence type="ECO:0000256" key="9">
    <source>
        <dbReference type="ARBA" id="ARBA00031398"/>
    </source>
</evidence>
<evidence type="ECO:0000313" key="13">
    <source>
        <dbReference type="EMBL" id="SHK22539.1"/>
    </source>
</evidence>
<dbReference type="Pfam" id="PF06397">
    <property type="entry name" value="Desulfoferrod_N"/>
    <property type="match status" value="1"/>
</dbReference>
<comment type="similarity">
    <text evidence="1">Belongs to the desulfoferrodoxin family.</text>
</comment>
<keyword evidence="14" id="KW-1185">Reference proteome</keyword>
<dbReference type="PANTHER" id="PTHR36541:SF1">
    <property type="entry name" value="SUPEROXIDE REDUCTASE-RELATED"/>
    <property type="match status" value="1"/>
</dbReference>
<evidence type="ECO:0000256" key="1">
    <source>
        <dbReference type="ARBA" id="ARBA00005941"/>
    </source>
</evidence>
<dbReference type="OrthoDB" id="9814936at2"/>
<keyword evidence="5" id="KW-0479">Metal-binding</keyword>
<dbReference type="GO" id="GO:0005506">
    <property type="term" value="F:iron ion binding"/>
    <property type="evidence" value="ECO:0007669"/>
    <property type="project" value="InterPro"/>
</dbReference>
<protein>
    <recommendedName>
        <fullName evidence="3">Desulfoferrodoxin</fullName>
        <ecNumber evidence="2">1.15.1.2</ecNumber>
    </recommendedName>
    <alternativeName>
        <fullName evidence="9">Superoxide reductase</fullName>
    </alternativeName>
</protein>
<accession>A0A1M6QQI0</accession>
<evidence type="ECO:0000256" key="4">
    <source>
        <dbReference type="ARBA" id="ARBA00022448"/>
    </source>
</evidence>
<dbReference type="EMBL" id="FRAC01000010">
    <property type="protein sequence ID" value="SHK22539.1"/>
    <property type="molecule type" value="Genomic_DNA"/>
</dbReference>
<dbReference type="PANTHER" id="PTHR36541">
    <property type="entry name" value="SUPEROXIDE REDUCTASE-RELATED"/>
    <property type="match status" value="1"/>
</dbReference>
<evidence type="ECO:0000256" key="6">
    <source>
        <dbReference type="ARBA" id="ARBA00022982"/>
    </source>
</evidence>
<dbReference type="Gene3D" id="2.60.40.730">
    <property type="entry name" value="SOR catalytic domain"/>
    <property type="match status" value="1"/>
</dbReference>
<comment type="function">
    <text evidence="8">Catalyzes the one-electron reduction of superoxide anion radical to hydrogen peroxide at a nonheme ferrous iron center. Plays a fundamental role in case of oxidative stress via its superoxide detoxification activity.</text>
</comment>
<gene>
    <name evidence="13" type="ORF">SAMN02745136_01988</name>
</gene>
<keyword evidence="7" id="KW-0408">Iron</keyword>
<evidence type="ECO:0000259" key="11">
    <source>
        <dbReference type="Pfam" id="PF01880"/>
    </source>
</evidence>
<dbReference type="STRING" id="1121322.SAMN02745136_01988"/>